<sequence length="235" mass="26849">MARLTLLEMTQNILSALDSDPVSNFDETVESLQVVEIIKESFYDLMSSRQWPFLQTLTKLDGLGDTENPTKMRIPSGLNKVLWVKYNGNELIFLTPDTFYAKILTRSSSPGKVDDKGFGLDADPKYYTSFDDEYFTFDSRNSTQDATLQQSKSDVFAIRQASFSLSDTWIPDIPEKFFPTLLAEAKAQAFVNLKQQANGREERKAQRGRVALRNEAWKNKLGEPKFNSRVNYGRR</sequence>
<organism evidence="1">
    <name type="scientific">uncultured Caudovirales phage</name>
    <dbReference type="NCBI Taxonomy" id="2100421"/>
    <lineage>
        <taxon>Viruses</taxon>
        <taxon>Duplodnaviria</taxon>
        <taxon>Heunggongvirae</taxon>
        <taxon>Uroviricota</taxon>
        <taxon>Caudoviricetes</taxon>
        <taxon>Peduoviridae</taxon>
        <taxon>Maltschvirus</taxon>
        <taxon>Maltschvirus maltsch</taxon>
    </lineage>
</organism>
<evidence type="ECO:0000313" key="1">
    <source>
        <dbReference type="EMBL" id="CAB4139560.1"/>
    </source>
</evidence>
<accession>A0A6J5M3F2</accession>
<protein>
    <submittedName>
        <fullName evidence="1">Uncharacterized protein</fullName>
    </submittedName>
</protein>
<dbReference type="EMBL" id="LR796359">
    <property type="protein sequence ID" value="CAB4139560.1"/>
    <property type="molecule type" value="Genomic_DNA"/>
</dbReference>
<reference evidence="1" key="1">
    <citation type="submission" date="2020-04" db="EMBL/GenBank/DDBJ databases">
        <authorList>
            <person name="Chiriac C."/>
            <person name="Salcher M."/>
            <person name="Ghai R."/>
            <person name="Kavagutti S V."/>
        </authorList>
    </citation>
    <scope>NUCLEOTIDE SEQUENCE</scope>
</reference>
<name>A0A6J5M3F2_9CAUD</name>
<proteinExistence type="predicted"/>
<gene>
    <name evidence="1" type="ORF">UFOVP336_58</name>
</gene>